<dbReference type="OrthoDB" id="8442869at2"/>
<dbReference type="EMBL" id="LT670849">
    <property type="protein sequence ID" value="SHN67945.1"/>
    <property type="molecule type" value="Genomic_DNA"/>
</dbReference>
<keyword evidence="4" id="KW-1185">Reference proteome</keyword>
<evidence type="ECO:0000256" key="1">
    <source>
        <dbReference type="SAM" id="MobiDB-lite"/>
    </source>
</evidence>
<sequence length="321" mass="33514">MISKVGYGLAGLLLLAANGWPAYAQTNSPDAKSLQLKSLEDVPLPAPPKVSPWPEADPQAEAKRSDAPDMEDPAEAADDTELADLDIDWSLLDVDASTLMTTNPKPLHAGPRAASSGEMSWSAQDKAFGSAVSVKQPVSPFLDTRVGADMTVVRQPQTFAELLAEKAANGGSEPQSSGSAWASVTVPGVGSIWDKTAVEARIDPAQDQGKLGTSLSKSLRLGDQYSLTLENGYNMTQGFAPMPGAASRATYGTEQSAKLGIADTGTSFSAGQSLSTTDDKWLRKIGAEQKIVGGFNISGSIAETPLGIANKSISAGFKQSW</sequence>
<feature type="compositionally biased region" description="Acidic residues" evidence="1">
    <location>
        <begin position="68"/>
        <end position="82"/>
    </location>
</feature>
<feature type="chain" id="PRO_5012907128" evidence="2">
    <location>
        <begin position="25"/>
        <end position="321"/>
    </location>
</feature>
<dbReference type="Proteomes" id="UP000184096">
    <property type="component" value="Chromosome I"/>
</dbReference>
<name>A0A1M7TB60_9BRAD</name>
<reference evidence="4" key="1">
    <citation type="submission" date="2016-11" db="EMBL/GenBank/DDBJ databases">
        <authorList>
            <person name="Varghese N."/>
            <person name="Submissions S."/>
        </authorList>
    </citation>
    <scope>NUCLEOTIDE SEQUENCE [LARGE SCALE GENOMIC DNA]</scope>
    <source>
        <strain evidence="4">GAS401</strain>
    </source>
</reference>
<gene>
    <name evidence="3" type="ORF">SAMN05444170_1263</name>
</gene>
<accession>A0A1M7TB60</accession>
<evidence type="ECO:0000256" key="2">
    <source>
        <dbReference type="SAM" id="SignalP"/>
    </source>
</evidence>
<feature type="region of interest" description="Disordered" evidence="1">
    <location>
        <begin position="26"/>
        <end position="82"/>
    </location>
</feature>
<proteinExistence type="predicted"/>
<dbReference type="AlphaFoldDB" id="A0A1M7TB60"/>
<keyword evidence="2" id="KW-0732">Signal</keyword>
<protein>
    <submittedName>
        <fullName evidence="3">Uncharacterized protein</fullName>
    </submittedName>
</protein>
<organism evidence="3 4">
    <name type="scientific">Bradyrhizobium erythrophlei</name>
    <dbReference type="NCBI Taxonomy" id="1437360"/>
    <lineage>
        <taxon>Bacteria</taxon>
        <taxon>Pseudomonadati</taxon>
        <taxon>Pseudomonadota</taxon>
        <taxon>Alphaproteobacteria</taxon>
        <taxon>Hyphomicrobiales</taxon>
        <taxon>Nitrobacteraceae</taxon>
        <taxon>Bradyrhizobium</taxon>
    </lineage>
</organism>
<evidence type="ECO:0000313" key="3">
    <source>
        <dbReference type="EMBL" id="SHN67945.1"/>
    </source>
</evidence>
<dbReference type="RefSeq" id="WP_072825876.1">
    <property type="nucleotide sequence ID" value="NZ_LT670849.1"/>
</dbReference>
<feature type="signal peptide" evidence="2">
    <location>
        <begin position="1"/>
        <end position="24"/>
    </location>
</feature>
<evidence type="ECO:0000313" key="4">
    <source>
        <dbReference type="Proteomes" id="UP000184096"/>
    </source>
</evidence>